<keyword evidence="2" id="KW-0813">Transport</keyword>
<organism evidence="6">
    <name type="scientific">marine sediment metagenome</name>
    <dbReference type="NCBI Taxonomy" id="412755"/>
    <lineage>
        <taxon>unclassified sequences</taxon>
        <taxon>metagenomes</taxon>
        <taxon>ecological metagenomes</taxon>
    </lineage>
</organism>
<dbReference type="PANTHER" id="PTHR43163:SF6">
    <property type="entry name" value="DIPEPTIDE TRANSPORT SYSTEM PERMEASE PROTEIN DPPB-RELATED"/>
    <property type="match status" value="1"/>
</dbReference>
<dbReference type="AlphaFoldDB" id="X1TCT6"/>
<feature type="domain" description="ABC transporter type 1 GsiC-like N-terminal" evidence="5">
    <location>
        <begin position="6"/>
        <end position="79"/>
    </location>
</feature>
<dbReference type="GO" id="GO:0005886">
    <property type="term" value="C:plasma membrane"/>
    <property type="evidence" value="ECO:0007669"/>
    <property type="project" value="UniProtKB-SubCell"/>
</dbReference>
<evidence type="ECO:0000256" key="4">
    <source>
        <dbReference type="SAM" id="Phobius"/>
    </source>
</evidence>
<feature type="non-terminal residue" evidence="6">
    <location>
        <position position="115"/>
    </location>
</feature>
<comment type="caution">
    <text evidence="6">The sequence shown here is derived from an EMBL/GenBank/DDBJ whole genome shotgun (WGS) entry which is preliminary data.</text>
</comment>
<keyword evidence="3" id="KW-1003">Cell membrane</keyword>
<accession>X1TCT6</accession>
<gene>
    <name evidence="6" type="ORF">S12H4_32221</name>
</gene>
<comment type="subcellular location">
    <subcellularLocation>
        <location evidence="1">Cell membrane</location>
        <topology evidence="1">Multi-pass membrane protein</topology>
    </subcellularLocation>
</comment>
<dbReference type="InterPro" id="IPR045621">
    <property type="entry name" value="BPD_transp_1_N"/>
</dbReference>
<evidence type="ECO:0000313" key="6">
    <source>
        <dbReference type="EMBL" id="GAI89181.1"/>
    </source>
</evidence>
<sequence length="115" mass="12958">MELRAYIVRRLLLIIPVLFGVTLLIFGLLQLFSPVERVALYVTSPRQFASVAEMIAKYGLDQPVWVQYGRWITEIFQGNLGWSKVVSQPVTSAMLNFLPATLELAIFATPLIIFG</sequence>
<proteinExistence type="predicted"/>
<protein>
    <recommendedName>
        <fullName evidence="5">ABC transporter type 1 GsiC-like N-terminal domain-containing protein</fullName>
    </recommendedName>
</protein>
<keyword evidence="4" id="KW-1133">Transmembrane helix</keyword>
<name>X1TCT6_9ZZZZ</name>
<dbReference type="EMBL" id="BARW01018872">
    <property type="protein sequence ID" value="GAI89181.1"/>
    <property type="molecule type" value="Genomic_DNA"/>
</dbReference>
<keyword evidence="4" id="KW-0472">Membrane</keyword>
<evidence type="ECO:0000256" key="3">
    <source>
        <dbReference type="ARBA" id="ARBA00022475"/>
    </source>
</evidence>
<dbReference type="Pfam" id="PF19300">
    <property type="entry name" value="BPD_transp_1_N"/>
    <property type="match status" value="1"/>
</dbReference>
<evidence type="ECO:0000256" key="2">
    <source>
        <dbReference type="ARBA" id="ARBA00022448"/>
    </source>
</evidence>
<evidence type="ECO:0000259" key="5">
    <source>
        <dbReference type="Pfam" id="PF19300"/>
    </source>
</evidence>
<reference evidence="6" key="1">
    <citation type="journal article" date="2014" name="Front. Microbiol.">
        <title>High frequency of phylogenetically diverse reductive dehalogenase-homologous genes in deep subseafloor sedimentary metagenomes.</title>
        <authorList>
            <person name="Kawai M."/>
            <person name="Futagami T."/>
            <person name="Toyoda A."/>
            <person name="Takaki Y."/>
            <person name="Nishi S."/>
            <person name="Hori S."/>
            <person name="Arai W."/>
            <person name="Tsubouchi T."/>
            <person name="Morono Y."/>
            <person name="Uchiyama I."/>
            <person name="Ito T."/>
            <person name="Fujiyama A."/>
            <person name="Inagaki F."/>
            <person name="Takami H."/>
        </authorList>
    </citation>
    <scope>NUCLEOTIDE SEQUENCE</scope>
    <source>
        <strain evidence="6">Expedition CK06-06</strain>
    </source>
</reference>
<dbReference type="PANTHER" id="PTHR43163">
    <property type="entry name" value="DIPEPTIDE TRANSPORT SYSTEM PERMEASE PROTEIN DPPB-RELATED"/>
    <property type="match status" value="1"/>
</dbReference>
<feature type="transmembrane region" description="Helical" evidence="4">
    <location>
        <begin position="93"/>
        <end position="114"/>
    </location>
</feature>
<keyword evidence="4" id="KW-0812">Transmembrane</keyword>
<evidence type="ECO:0000256" key="1">
    <source>
        <dbReference type="ARBA" id="ARBA00004651"/>
    </source>
</evidence>
<feature type="transmembrane region" description="Helical" evidence="4">
    <location>
        <begin position="12"/>
        <end position="32"/>
    </location>
</feature>